<keyword evidence="2" id="KW-0547">Nucleotide-binding</keyword>
<feature type="compositionally biased region" description="Basic residues" evidence="7">
    <location>
        <begin position="47"/>
        <end position="83"/>
    </location>
</feature>
<dbReference type="EMBL" id="FO082871">
    <property type="protein sequence ID" value="SIO73287.1"/>
    <property type="molecule type" value="Genomic_DNA"/>
</dbReference>
<dbReference type="PANTHER" id="PTHR47958">
    <property type="entry name" value="ATP-DEPENDENT RNA HELICASE DBP3"/>
    <property type="match status" value="1"/>
</dbReference>
<evidence type="ECO:0000256" key="6">
    <source>
        <dbReference type="PROSITE-ProRule" id="PRU00552"/>
    </source>
</evidence>
<feature type="compositionally biased region" description="Basic residues" evidence="7">
    <location>
        <begin position="93"/>
        <end position="110"/>
    </location>
</feature>
<dbReference type="PROSITE" id="PS51192">
    <property type="entry name" value="HELICASE_ATP_BIND_1"/>
    <property type="match status" value="1"/>
</dbReference>
<keyword evidence="3 11" id="KW-0378">Hydrolase</keyword>
<evidence type="ECO:0000259" key="8">
    <source>
        <dbReference type="PROSITE" id="PS51192"/>
    </source>
</evidence>
<evidence type="ECO:0000256" key="1">
    <source>
        <dbReference type="ARBA" id="ARBA00012552"/>
    </source>
</evidence>
<dbReference type="GO" id="GO:0003676">
    <property type="term" value="F:nucleic acid binding"/>
    <property type="evidence" value="ECO:0007669"/>
    <property type="project" value="InterPro"/>
</dbReference>
<evidence type="ECO:0000256" key="7">
    <source>
        <dbReference type="SAM" id="MobiDB-lite"/>
    </source>
</evidence>
<dbReference type="GeneID" id="24423372"/>
<evidence type="ECO:0000256" key="4">
    <source>
        <dbReference type="ARBA" id="ARBA00022806"/>
    </source>
</evidence>
<feature type="compositionally biased region" description="Basic and acidic residues" evidence="7">
    <location>
        <begin position="133"/>
        <end position="171"/>
    </location>
</feature>
<gene>
    <name evidence="11" type="ORF">BMR1_01G01485</name>
</gene>
<feature type="compositionally biased region" description="Basic and acidic residues" evidence="7">
    <location>
        <begin position="953"/>
        <end position="962"/>
    </location>
</feature>
<dbReference type="PROSITE" id="PS51194">
    <property type="entry name" value="HELICASE_CTER"/>
    <property type="match status" value="1"/>
</dbReference>
<dbReference type="InterPro" id="IPR014014">
    <property type="entry name" value="RNA_helicase_DEAD_Q_motif"/>
</dbReference>
<feature type="compositionally biased region" description="Polar residues" evidence="7">
    <location>
        <begin position="30"/>
        <end position="43"/>
    </location>
</feature>
<keyword evidence="5" id="KW-0067">ATP-binding</keyword>
<feature type="domain" description="Helicase C-terminal" evidence="9">
    <location>
        <begin position="733"/>
        <end position="897"/>
    </location>
</feature>
<reference evidence="11 12" key="3">
    <citation type="journal article" date="2016" name="Sci. Rep.">
        <title>Genome-wide diversity and gene expression profiling of Babesia microti isolates identify polymorphic genes that mediate host-pathogen interactions.</title>
        <authorList>
            <person name="Silva J.C."/>
            <person name="Cornillot E."/>
            <person name="McCracken C."/>
            <person name="Usmani-Brown S."/>
            <person name="Dwivedi A."/>
            <person name="Ifeonu O.O."/>
            <person name="Crabtree J."/>
            <person name="Gotia H.T."/>
            <person name="Virji A.Z."/>
            <person name="Reynes C."/>
            <person name="Colinge J."/>
            <person name="Kumar V."/>
            <person name="Lawres L."/>
            <person name="Pazzi J.E."/>
            <person name="Pablo J.V."/>
            <person name="Hung C."/>
            <person name="Brancato J."/>
            <person name="Kumari P."/>
            <person name="Orvis J."/>
            <person name="Tretina K."/>
            <person name="Chibucos M."/>
            <person name="Ott S."/>
            <person name="Sadzewicz L."/>
            <person name="Sengamalay N."/>
            <person name="Shetty A.C."/>
            <person name="Su Q."/>
            <person name="Tallon L."/>
            <person name="Fraser C.M."/>
            <person name="Frutos R."/>
            <person name="Molina D.M."/>
            <person name="Krause P.J."/>
            <person name="Ben Mamoun C."/>
        </authorList>
    </citation>
    <scope>NUCLEOTIDE SEQUENCE [LARGE SCALE GENOMIC DNA]</scope>
    <source>
        <strain evidence="11 12">RI</strain>
    </source>
</reference>
<proteinExistence type="predicted"/>
<dbReference type="Gene3D" id="3.40.50.300">
    <property type="entry name" value="P-loop containing nucleotide triphosphate hydrolases"/>
    <property type="match status" value="2"/>
</dbReference>
<evidence type="ECO:0000313" key="12">
    <source>
        <dbReference type="Proteomes" id="UP000002899"/>
    </source>
</evidence>
<dbReference type="SMART" id="SM00490">
    <property type="entry name" value="HELICc"/>
    <property type="match status" value="1"/>
</dbReference>
<dbReference type="CDD" id="cd18787">
    <property type="entry name" value="SF2_C_DEAD"/>
    <property type="match status" value="1"/>
</dbReference>
<evidence type="ECO:0000256" key="2">
    <source>
        <dbReference type="ARBA" id="ARBA00022741"/>
    </source>
</evidence>
<feature type="compositionally biased region" description="Basic and acidic residues" evidence="7">
    <location>
        <begin position="111"/>
        <end position="124"/>
    </location>
</feature>
<protein>
    <recommendedName>
        <fullName evidence="1">RNA helicase</fullName>
        <ecNumber evidence="1">3.6.4.13</ecNumber>
    </recommendedName>
</protein>
<dbReference type="SMART" id="SM00487">
    <property type="entry name" value="DEXDc"/>
    <property type="match status" value="1"/>
</dbReference>
<evidence type="ECO:0000313" key="11">
    <source>
        <dbReference type="EMBL" id="SIO73287.1"/>
    </source>
</evidence>
<dbReference type="PROSITE" id="PS51195">
    <property type="entry name" value="Q_MOTIF"/>
    <property type="match status" value="1"/>
</dbReference>
<dbReference type="InterPro" id="IPR001650">
    <property type="entry name" value="Helicase_C-like"/>
</dbReference>
<dbReference type="OrthoDB" id="196131at2759"/>
<dbReference type="Pfam" id="PF00270">
    <property type="entry name" value="DEAD"/>
    <property type="match status" value="1"/>
</dbReference>
<organism evidence="11 12">
    <name type="scientific">Babesia microti (strain RI)</name>
    <dbReference type="NCBI Taxonomy" id="1133968"/>
    <lineage>
        <taxon>Eukaryota</taxon>
        <taxon>Sar</taxon>
        <taxon>Alveolata</taxon>
        <taxon>Apicomplexa</taxon>
        <taxon>Aconoidasida</taxon>
        <taxon>Piroplasmida</taxon>
        <taxon>Babesiidae</taxon>
        <taxon>Babesia</taxon>
    </lineage>
</organism>
<dbReference type="EC" id="3.6.4.13" evidence="1"/>
<sequence length="1128" mass="126645">MSSDSRSSKTYSDTDSGSDIDRRHSHRNHSYNPSYGSSHNHGQSKSGRSRSHSKGHSRHRRSHRHRDHRHRSRSHSRHGRRSHGSRDRDRDKGHKSRRHKSRSRTRHHRDRSLSLDHHSSRPDSSKSSSHLSKYRDSERYKHSDRDRYRDEGNDRDRYKSGPKDDIRKEDSVSDTNQNYIIGDSQSSELLAKRARLAKFQQLQLEMTVEPSVETSDVKVPEKKRIWSRVKSFFSRKDGDSGDANEMTNADACENNIDTDESINISKFESLRIIDNKSLHNSNEKTLQYVCDDEQLLKDFEIAAKEDEEDPLDAYMATLNIPESTKPKQVSVSWEDIQCMIANNVVEDDKSRHNQPVPQSPRCNTQAAVQIDTTGVGDQHSAQVTDDSGIGNSIADEKINENVDPGEDLFIKMLKRPLDEDKLDKSDDEDDKKIIEIHKQSKVQFYTEIAGKVRAQKKLEPMDPAIAAALPAFQKDFYVECKEIASLADHEISSIRKTNGNIKVRGKGCPRPIINFAQCGLPDEVLKILEKRDYENPFPVQMQCIPVIMSGRDLVGVAQTGSGKTLAYLLPLVRHVMAQPKLLIGDGCIALVIVPTRELAVQVNREAMKFAKPVKLVSTAVYGGAGIGDQLNALKRGSHIVVGTPGRLIDVLTISNGKVTNLKRTTFVVLDEADRMFDLGFAPQVQAIIDNTRPDRQTCLFSATFPSAIEMLAKRILTNPVEVTVGKKGAGANKVEQHVLVVKDEKEKLFKLLKLLGEWYEHGKIIIFVNKQVEADNLFVTLLKYGYHSYTLHGGQDQTDRTFTLQDFKDPRIRNGILISTSVASRGLDVKQVVLVINYNTPGHLEDYIHRVGRTGRAGNVGVAYTLVLPSDAPKTPDIVKALEYSNQPVPHQLQSLCDAHLLATETITSIPMKTDKSNNISAEVKRRKPKLSGGFGGKGYKFDQSEMSLQQRQRKEATKVVDEEVTEEENARLEEDMTIDAPEPPRSVKPTPQPKHYNSGPDPTMLYLNANASTGGIIVDEFQINKYSEAVRSKVTNRDVLLRISEDTGTRLQVKGHFLNPSAQNTIVYSGFVTSTFGLKPLYVEINGPSPLHIQRAKVELKNLIDAINETTPPTIPQFRTPGKYSVL</sequence>
<dbReference type="RefSeq" id="XP_021337391.1">
    <property type="nucleotide sequence ID" value="XM_021482463.1"/>
</dbReference>
<dbReference type="Pfam" id="PF00271">
    <property type="entry name" value="Helicase_C"/>
    <property type="match status" value="1"/>
</dbReference>
<dbReference type="GO" id="GO:0003724">
    <property type="term" value="F:RNA helicase activity"/>
    <property type="evidence" value="ECO:0007669"/>
    <property type="project" value="UniProtKB-EC"/>
</dbReference>
<name>A0A1N6LWN4_BABMR</name>
<evidence type="ECO:0000259" key="9">
    <source>
        <dbReference type="PROSITE" id="PS51194"/>
    </source>
</evidence>
<dbReference type="AlphaFoldDB" id="A0A1N6LWN4"/>
<dbReference type="InterPro" id="IPR000629">
    <property type="entry name" value="RNA-helicase_DEAD-box_CS"/>
</dbReference>
<dbReference type="InterPro" id="IPR027417">
    <property type="entry name" value="P-loop_NTPase"/>
</dbReference>
<dbReference type="InterPro" id="IPR014001">
    <property type="entry name" value="Helicase_ATP-bd"/>
</dbReference>
<feature type="short sequence motif" description="Q motif" evidence="6">
    <location>
        <begin position="513"/>
        <end position="541"/>
    </location>
</feature>
<dbReference type="GO" id="GO:0016787">
    <property type="term" value="F:hydrolase activity"/>
    <property type="evidence" value="ECO:0007669"/>
    <property type="project" value="UniProtKB-KW"/>
</dbReference>
<dbReference type="PROSITE" id="PS00039">
    <property type="entry name" value="DEAD_ATP_HELICASE"/>
    <property type="match status" value="1"/>
</dbReference>
<dbReference type="KEGG" id="bmic:BMR1_01G01485"/>
<evidence type="ECO:0000256" key="3">
    <source>
        <dbReference type="ARBA" id="ARBA00022801"/>
    </source>
</evidence>
<feature type="domain" description="Helicase ATP-binding" evidence="8">
    <location>
        <begin position="544"/>
        <end position="722"/>
    </location>
</feature>
<dbReference type="VEuPathDB" id="PiroplasmaDB:BMR1_01G01485"/>
<evidence type="ECO:0000256" key="5">
    <source>
        <dbReference type="ARBA" id="ARBA00022840"/>
    </source>
</evidence>
<reference evidence="11 12" key="1">
    <citation type="journal article" date="2012" name="Nucleic Acids Res.">
        <title>Sequencing of the smallest Apicomplexan genome from the human pathogen Babesia microti.</title>
        <authorList>
            <person name="Cornillot E."/>
            <person name="Hadj-Kaddour K."/>
            <person name="Dassouli A."/>
            <person name="Noel B."/>
            <person name="Ranwez V."/>
            <person name="Vacherie B."/>
            <person name="Augagneur Y."/>
            <person name="Bres V."/>
            <person name="Duclos A."/>
            <person name="Randazzo S."/>
            <person name="Carcy B."/>
            <person name="Debierre-Grockiego F."/>
            <person name="Delbecq S."/>
            <person name="Moubri-Menage K."/>
            <person name="Shams-Eldin H."/>
            <person name="Usmani-Brown S."/>
            <person name="Bringaud F."/>
            <person name="Wincker P."/>
            <person name="Vivares C.P."/>
            <person name="Schwarz R.T."/>
            <person name="Schetters T.P."/>
            <person name="Krause P.J."/>
            <person name="Gorenflot A."/>
            <person name="Berry V."/>
            <person name="Barbe V."/>
            <person name="Ben Mamoun C."/>
        </authorList>
    </citation>
    <scope>NUCLEOTIDE SEQUENCE [LARGE SCALE GENOMIC DNA]</scope>
    <source>
        <strain evidence="11 12">RI</strain>
    </source>
</reference>
<dbReference type="Proteomes" id="UP000002899">
    <property type="component" value="Chromosome I"/>
</dbReference>
<feature type="compositionally biased region" description="Low complexity" evidence="7">
    <location>
        <begin position="1"/>
        <end position="15"/>
    </location>
</feature>
<feature type="region of interest" description="Disordered" evidence="7">
    <location>
        <begin position="1"/>
        <end position="172"/>
    </location>
</feature>
<dbReference type="FunFam" id="3.40.50.300:FF:000079">
    <property type="entry name" value="probable ATP-dependent RNA helicase DDX17"/>
    <property type="match status" value="1"/>
</dbReference>
<feature type="domain" description="DEAD-box RNA helicase Q" evidence="10">
    <location>
        <begin position="513"/>
        <end position="541"/>
    </location>
</feature>
<dbReference type="InterPro" id="IPR011545">
    <property type="entry name" value="DEAD/DEAH_box_helicase_dom"/>
</dbReference>
<keyword evidence="4 11" id="KW-0347">Helicase</keyword>
<keyword evidence="12" id="KW-1185">Reference proteome</keyword>
<evidence type="ECO:0000259" key="10">
    <source>
        <dbReference type="PROSITE" id="PS51195"/>
    </source>
</evidence>
<dbReference type="SUPFAM" id="SSF52540">
    <property type="entry name" value="P-loop containing nucleoside triphosphate hydrolases"/>
    <property type="match status" value="2"/>
</dbReference>
<reference evidence="11 12" key="2">
    <citation type="journal article" date="2013" name="PLoS ONE">
        <title>Whole genome mapping and re-organization of the nuclear and mitochondrial genomes of Babesia microti isolates.</title>
        <authorList>
            <person name="Cornillot E."/>
            <person name="Dassouli A."/>
            <person name="Garg A."/>
            <person name="Pachikara N."/>
            <person name="Randazzo S."/>
            <person name="Depoix D."/>
            <person name="Carcy B."/>
            <person name="Delbecq S."/>
            <person name="Frutos R."/>
            <person name="Silva J.C."/>
            <person name="Sutton R."/>
            <person name="Krause P.J."/>
            <person name="Mamoun C.B."/>
        </authorList>
    </citation>
    <scope>NUCLEOTIDE SEQUENCE [LARGE SCALE GENOMIC DNA]</scope>
    <source>
        <strain evidence="11 12">RI</strain>
    </source>
</reference>
<dbReference type="GO" id="GO:0005524">
    <property type="term" value="F:ATP binding"/>
    <property type="evidence" value="ECO:0007669"/>
    <property type="project" value="UniProtKB-KW"/>
</dbReference>
<feature type="region of interest" description="Disordered" evidence="7">
    <location>
        <begin position="946"/>
        <end position="973"/>
    </location>
</feature>
<accession>A0A1N6LWN4</accession>